<keyword evidence="4" id="KW-0378">Hydrolase</keyword>
<dbReference type="PANTHER" id="PTHR11203">
    <property type="entry name" value="CLEAVAGE AND POLYADENYLATION SPECIFICITY FACTOR FAMILY MEMBER"/>
    <property type="match status" value="1"/>
</dbReference>
<dbReference type="GO" id="GO:0003723">
    <property type="term" value="F:RNA binding"/>
    <property type="evidence" value="ECO:0007669"/>
    <property type="project" value="TreeGrafter"/>
</dbReference>
<dbReference type="AlphaFoldDB" id="A0A2P5DZ35"/>
<protein>
    <submittedName>
        <fullName evidence="7">KH-domain/beta-lactamase-domain protein, archaea</fullName>
    </submittedName>
</protein>
<name>A0A2P5DZ35_PARAD</name>
<dbReference type="Gene3D" id="3.40.50.10890">
    <property type="match status" value="1"/>
</dbReference>
<evidence type="ECO:0000256" key="5">
    <source>
        <dbReference type="ARBA" id="ARBA00023242"/>
    </source>
</evidence>
<dbReference type="STRING" id="3476.A0A2P5DZ35"/>
<evidence type="ECO:0000256" key="3">
    <source>
        <dbReference type="ARBA" id="ARBA00022722"/>
    </source>
</evidence>
<evidence type="ECO:0000259" key="6">
    <source>
        <dbReference type="SMART" id="SM01027"/>
    </source>
</evidence>
<dbReference type="GO" id="GO:0005847">
    <property type="term" value="C:mRNA cleavage and polyadenylation specificity factor complex"/>
    <property type="evidence" value="ECO:0007669"/>
    <property type="project" value="TreeGrafter"/>
</dbReference>
<comment type="caution">
    <text evidence="7">The sequence shown here is derived from an EMBL/GenBank/DDBJ whole genome shotgun (WGS) entry which is preliminary data.</text>
</comment>
<evidence type="ECO:0000256" key="4">
    <source>
        <dbReference type="ARBA" id="ARBA00022801"/>
    </source>
</evidence>
<evidence type="ECO:0000313" key="8">
    <source>
        <dbReference type="Proteomes" id="UP000237105"/>
    </source>
</evidence>
<sequence>MDSFVARDEDKLVVISIGAGCEVGRSFRLWNSSFLLKLAALPYFDEIDPSTIDVLLITHFHLDHASSLPYFLKKTTFEGQVFMTYAIKTIYKLLLTDYIKVSKFSMEDMLFDEQDINRSMNKIEGGRVLIPEFALGHSQELLLILDEIRNAKSNPFVFKHISPLKSIESFKDVGPSVVMASPNGLQSGLLRQLFDMWCSNNKNSCVIASYVVEGTQAKTIIDEPKEVTLMNDFAQMSLEELRPPNVILVHGEANKMGRLKQKPMTQFADYVKLGENGKLVISVDGNVALLDKQSGDVESENEGLKKRVGTTFHRIQNAIKPIPLSAS</sequence>
<dbReference type="InterPro" id="IPR021718">
    <property type="entry name" value="CPSF73-100_C"/>
</dbReference>
<dbReference type="InterPro" id="IPR036866">
    <property type="entry name" value="RibonucZ/Hydroxyglut_hydro"/>
</dbReference>
<dbReference type="InterPro" id="IPR022712">
    <property type="entry name" value="Beta_Casp"/>
</dbReference>
<comment type="subcellular location">
    <subcellularLocation>
        <location evidence="1">Nucleus</location>
    </subcellularLocation>
</comment>
<dbReference type="PANTHER" id="PTHR11203:SF11">
    <property type="entry name" value="CLEAVAGE AND POLYADENYLATION SPECIFICITY FACTOR SUBUNIT 3"/>
    <property type="match status" value="1"/>
</dbReference>
<accession>A0A2P5DZ35</accession>
<keyword evidence="2" id="KW-0507">mRNA processing</keyword>
<dbReference type="GO" id="GO:0004521">
    <property type="term" value="F:RNA endonuclease activity"/>
    <property type="evidence" value="ECO:0007669"/>
    <property type="project" value="TreeGrafter"/>
</dbReference>
<dbReference type="Proteomes" id="UP000237105">
    <property type="component" value="Unassembled WGS sequence"/>
</dbReference>
<dbReference type="InterPro" id="IPR001279">
    <property type="entry name" value="Metallo-B-lactamas"/>
</dbReference>
<dbReference type="Gene3D" id="3.60.15.10">
    <property type="entry name" value="Ribonuclease Z/Hydroxyacylglutathione hydrolase-like"/>
    <property type="match status" value="1"/>
</dbReference>
<keyword evidence="5" id="KW-0539">Nucleus</keyword>
<evidence type="ECO:0000256" key="2">
    <source>
        <dbReference type="ARBA" id="ARBA00022664"/>
    </source>
</evidence>
<dbReference type="InterPro" id="IPR050698">
    <property type="entry name" value="MBL"/>
</dbReference>
<dbReference type="SMART" id="SM01027">
    <property type="entry name" value="Beta-Casp"/>
    <property type="match status" value="1"/>
</dbReference>
<dbReference type="GO" id="GO:0004534">
    <property type="term" value="F:5'-3' RNA exonuclease activity"/>
    <property type="evidence" value="ECO:0007669"/>
    <property type="project" value="TreeGrafter"/>
</dbReference>
<keyword evidence="3" id="KW-0540">Nuclease</keyword>
<gene>
    <name evidence="7" type="ORF">PanWU01x14_018230</name>
</gene>
<dbReference type="EMBL" id="JXTB01000008">
    <property type="protein sequence ID" value="PON78565.1"/>
    <property type="molecule type" value="Genomic_DNA"/>
</dbReference>
<feature type="domain" description="Beta-Casp" evidence="6">
    <location>
        <begin position="138"/>
        <end position="220"/>
    </location>
</feature>
<dbReference type="Pfam" id="PF00753">
    <property type="entry name" value="Lactamase_B"/>
    <property type="match status" value="1"/>
</dbReference>
<dbReference type="Pfam" id="PF10996">
    <property type="entry name" value="Beta-Casp"/>
    <property type="match status" value="1"/>
</dbReference>
<dbReference type="SUPFAM" id="SSF56281">
    <property type="entry name" value="Metallo-hydrolase/oxidoreductase"/>
    <property type="match status" value="1"/>
</dbReference>
<keyword evidence="8" id="KW-1185">Reference proteome</keyword>
<reference evidence="8" key="1">
    <citation type="submission" date="2016-06" db="EMBL/GenBank/DDBJ databases">
        <title>Parallel loss of symbiosis genes in relatives of nitrogen-fixing non-legume Parasponia.</title>
        <authorList>
            <person name="Van Velzen R."/>
            <person name="Holmer R."/>
            <person name="Bu F."/>
            <person name="Rutten L."/>
            <person name="Van Zeijl A."/>
            <person name="Liu W."/>
            <person name="Santuari L."/>
            <person name="Cao Q."/>
            <person name="Sharma T."/>
            <person name="Shen D."/>
            <person name="Roswanjaya Y."/>
            <person name="Wardhani T."/>
            <person name="Kalhor M.S."/>
            <person name="Jansen J."/>
            <person name="Van den Hoogen J."/>
            <person name="Gungor B."/>
            <person name="Hartog M."/>
            <person name="Hontelez J."/>
            <person name="Verver J."/>
            <person name="Yang W.-C."/>
            <person name="Schijlen E."/>
            <person name="Repin R."/>
            <person name="Schilthuizen M."/>
            <person name="Schranz E."/>
            <person name="Heidstra R."/>
            <person name="Miyata K."/>
            <person name="Fedorova E."/>
            <person name="Kohlen W."/>
            <person name="Bisseling T."/>
            <person name="Smit S."/>
            <person name="Geurts R."/>
        </authorList>
    </citation>
    <scope>NUCLEOTIDE SEQUENCE [LARGE SCALE GENOMIC DNA]</scope>
    <source>
        <strain evidence="8">cv. WU1-14</strain>
    </source>
</reference>
<evidence type="ECO:0000313" key="7">
    <source>
        <dbReference type="EMBL" id="PON78565.1"/>
    </source>
</evidence>
<dbReference type="GO" id="GO:0006398">
    <property type="term" value="P:mRNA 3'-end processing by stem-loop binding and cleavage"/>
    <property type="evidence" value="ECO:0007669"/>
    <property type="project" value="TreeGrafter"/>
</dbReference>
<evidence type="ECO:0000256" key="1">
    <source>
        <dbReference type="ARBA" id="ARBA00004123"/>
    </source>
</evidence>
<dbReference type="Pfam" id="PF11718">
    <property type="entry name" value="CPSF73-100_C"/>
    <property type="match status" value="1"/>
</dbReference>
<organism evidence="7 8">
    <name type="scientific">Parasponia andersonii</name>
    <name type="common">Sponia andersonii</name>
    <dbReference type="NCBI Taxonomy" id="3476"/>
    <lineage>
        <taxon>Eukaryota</taxon>
        <taxon>Viridiplantae</taxon>
        <taxon>Streptophyta</taxon>
        <taxon>Embryophyta</taxon>
        <taxon>Tracheophyta</taxon>
        <taxon>Spermatophyta</taxon>
        <taxon>Magnoliopsida</taxon>
        <taxon>eudicotyledons</taxon>
        <taxon>Gunneridae</taxon>
        <taxon>Pentapetalae</taxon>
        <taxon>rosids</taxon>
        <taxon>fabids</taxon>
        <taxon>Rosales</taxon>
        <taxon>Cannabaceae</taxon>
        <taxon>Parasponia</taxon>
    </lineage>
</organism>
<proteinExistence type="predicted"/>
<dbReference type="OrthoDB" id="10249535at2759"/>